<dbReference type="OrthoDB" id="2417886at2"/>
<organism evidence="1 2">
    <name type="scientific">Niallia nealsonii</name>
    <dbReference type="NCBI Taxonomy" id="115979"/>
    <lineage>
        <taxon>Bacteria</taxon>
        <taxon>Bacillati</taxon>
        <taxon>Bacillota</taxon>
        <taxon>Bacilli</taxon>
        <taxon>Bacillales</taxon>
        <taxon>Bacillaceae</taxon>
        <taxon>Niallia</taxon>
    </lineage>
</organism>
<dbReference type="InterPro" id="IPR009920">
    <property type="entry name" value="HEPPP_synth_su1"/>
</dbReference>
<name>A0A2N0Z3R1_9BACI</name>
<dbReference type="Pfam" id="PF07307">
    <property type="entry name" value="HEPPP_synt_1"/>
    <property type="match status" value="1"/>
</dbReference>
<dbReference type="EMBL" id="PISE01000016">
    <property type="protein sequence ID" value="PKG24126.1"/>
    <property type="molecule type" value="Genomic_DNA"/>
</dbReference>
<evidence type="ECO:0000313" key="2">
    <source>
        <dbReference type="Proteomes" id="UP000233375"/>
    </source>
</evidence>
<dbReference type="GO" id="GO:0009234">
    <property type="term" value="P:menaquinone biosynthetic process"/>
    <property type="evidence" value="ECO:0007669"/>
    <property type="project" value="InterPro"/>
</dbReference>
<sequence>MAITQNLIDQIKEKILQKISHTYLFQHIQKPVIDDERLLLILSILKEAKLSDKDIEKYTITTMLIQIALDTHELITNESQSKDLEKNRQLTVLAGDFYSGHYFQLLAEAEDIDMIKILAEAIKEINEQKIVLYQKAAANMEELVKSIGIVEHALVDKLIAAFQMEEWKNLSIFILLIKRLLKEKNTYNETGSSLVMDTFSSEKWKEKNKNEAPAELILGKCLEDACGHLQKAMNSMPVCINTLLLEKIQLLLNECQQQMYVEEG</sequence>
<reference evidence="1 2" key="1">
    <citation type="journal article" date="2003" name="Int. J. Syst. Evol. Microbiol.">
        <title>Bacillus nealsonii sp. nov., isolated from a spacecraft-assembly facility, whose spores are gamma-radiation resistant.</title>
        <authorList>
            <person name="Venkateswaran K."/>
            <person name="Kempf M."/>
            <person name="Chen F."/>
            <person name="Satomi M."/>
            <person name="Nicholson W."/>
            <person name="Kern R."/>
        </authorList>
    </citation>
    <scope>NUCLEOTIDE SEQUENCE [LARGE SCALE GENOMIC DNA]</scope>
    <source>
        <strain evidence="1 2">FO-92</strain>
    </source>
</reference>
<proteinExistence type="predicted"/>
<dbReference type="Proteomes" id="UP000233375">
    <property type="component" value="Unassembled WGS sequence"/>
</dbReference>
<comment type="caution">
    <text evidence="1">The sequence shown here is derived from an EMBL/GenBank/DDBJ whole genome shotgun (WGS) entry which is preliminary data.</text>
</comment>
<dbReference type="RefSeq" id="WP_101176788.1">
    <property type="nucleotide sequence ID" value="NZ_PISE01000016.1"/>
</dbReference>
<keyword evidence="2" id="KW-1185">Reference proteome</keyword>
<gene>
    <name evidence="1" type="ORF">CWS01_08645</name>
</gene>
<dbReference type="Gene3D" id="1.20.120.1450">
    <property type="match status" value="1"/>
</dbReference>
<protein>
    <submittedName>
        <fullName evidence="1">Heptaprenyl diphosphate synthase</fullName>
    </submittedName>
</protein>
<accession>A0A2N0Z3R1</accession>
<evidence type="ECO:0000313" key="1">
    <source>
        <dbReference type="EMBL" id="PKG24126.1"/>
    </source>
</evidence>
<dbReference type="AlphaFoldDB" id="A0A2N0Z3R1"/>